<dbReference type="InterPro" id="IPR001245">
    <property type="entry name" value="Ser-Thr/Tyr_kinase_cat_dom"/>
</dbReference>
<dbReference type="PIRSF" id="PIRSF000615">
    <property type="entry name" value="TyrPK_CSF1-R"/>
    <property type="match status" value="1"/>
</dbReference>
<name>A0ABM1VT65_APLCA</name>
<dbReference type="InterPro" id="IPR007110">
    <property type="entry name" value="Ig-like_dom"/>
</dbReference>
<evidence type="ECO:0000313" key="16">
    <source>
        <dbReference type="Proteomes" id="UP000694888"/>
    </source>
</evidence>
<dbReference type="PROSITE" id="PS50011">
    <property type="entry name" value="PROTEIN_KINASE_DOM"/>
    <property type="match status" value="1"/>
</dbReference>
<feature type="domain" description="Ig-like" evidence="15">
    <location>
        <begin position="240"/>
        <end position="327"/>
    </location>
</feature>
<dbReference type="SMART" id="SM00409">
    <property type="entry name" value="IG"/>
    <property type="match status" value="6"/>
</dbReference>
<keyword evidence="5 13" id="KW-0472">Membrane</keyword>
<dbReference type="InterPro" id="IPR013098">
    <property type="entry name" value="Ig_I-set"/>
</dbReference>
<evidence type="ECO:0000256" key="8">
    <source>
        <dbReference type="ARBA" id="ARBA00023180"/>
    </source>
</evidence>
<keyword evidence="9" id="KW-0393">Immunoglobulin domain</keyword>
<feature type="domain" description="Ig-like" evidence="15">
    <location>
        <begin position="736"/>
        <end position="807"/>
    </location>
</feature>
<protein>
    <recommendedName>
        <fullName evidence="2">receptor protein-tyrosine kinase</fullName>
        <ecNumber evidence="2">2.7.10.1</ecNumber>
    </recommendedName>
</protein>
<dbReference type="PROSITE" id="PS00107">
    <property type="entry name" value="PROTEIN_KINASE_ATP"/>
    <property type="match status" value="1"/>
</dbReference>
<keyword evidence="3 13" id="KW-0812">Transmembrane</keyword>
<dbReference type="Proteomes" id="UP000694888">
    <property type="component" value="Unplaced"/>
</dbReference>
<keyword evidence="7 17" id="KW-0675">Receptor</keyword>
<dbReference type="EC" id="2.7.10.1" evidence="2"/>
<evidence type="ECO:0000313" key="17">
    <source>
        <dbReference type="RefSeq" id="XP_035825607.1"/>
    </source>
</evidence>
<evidence type="ECO:0000256" key="6">
    <source>
        <dbReference type="ARBA" id="ARBA00023157"/>
    </source>
</evidence>
<dbReference type="InterPro" id="IPR003599">
    <property type="entry name" value="Ig_sub"/>
</dbReference>
<feature type="compositionally biased region" description="Polar residues" evidence="12">
    <location>
        <begin position="658"/>
        <end position="668"/>
    </location>
</feature>
<dbReference type="Gene3D" id="2.60.40.10">
    <property type="entry name" value="Immunoglobulins"/>
    <property type="match status" value="6"/>
</dbReference>
<dbReference type="GeneID" id="101851407"/>
<sequence length="1194" mass="133308">MGKITSLSASQQCSLVLGLLFVHGLFIGGTAQKWVESALSAPPRIMALDEVVLAKGDNFSVMCAGSSPVKWEYESPEDLFSNIGPDNRVYTEEGGMSADTQRTYRQILHIESAEHHNARKYECKYDDNDDSSPSSSIFVFVTDPEEPFQTKPLRYPFMRPGVPVVIDCGVTDPSFRVDLFANNNNLTGTEGVEWDPRIGFVVRFPTYDLGTNCYCQVVIDGRVFKKRIYAIFRGVEDYIPTPYIEPNGVFFIMAGETMKLNCWVLVGRGSMIYLGMQYDLKGKSDRFDETLPLREQESGGQYDVINIDLTVENVQVNDSGSYVCNTSFDLKMYEVAPVQVNVYEKPFVTLKAVDEVLIAMDTDLATLLRVFWTSPTEPVVEWYFDEKIINVNTTNGCSYLSDKRDELVILNPKTEDSGIYRVLAYVEAENGTRVASSTVEIELKIHGIPNAKIWAKSADANLPDGMVTGRVGQQVKMTCLVKGYPRSNVTWLYQPCQTTECELSADNSTWQEINSTEADMQVVTNQFNQQLYRLYIQPQGTGYFKCHAENSHGQHSETLKFIATDSDGMLNVTDSANRKIVPGDSLKVVCSANMWLYNSVTLYAVDDSPLTTMLAKKMAMNRIKPDQTTTLATTDAGLTTMGSGFTAVASFTTDEAINSTSNVTTPSPGTDGKPGSLRTGPRIIHERTEHSIKVALVFDKLQASDEGLYICEGISSLENASHTRHYQLTLYAIKKPMVYSQTTGSRQVEIGSSAVFQCGVTGLPPPVVTWYKDKKLLLQNSSRFFIFTENSLTIENASKSDEGNYQCKGWNYGGEIWSSNMTFLVGTGSTNEASFSPAYIGVIVGIVLFIIIIFVIVIIRIRKSKSGFHKELEHFLIQPEGDYNPDLPIDEQTGCLPYDPKWEFSKDRLRLGMILGQGAFGRVMKAEAIGIVDGEDVTVVAVKMVKDCTDKDQMMALLSELKILIHVGQHLNILNLLGAVTKDIRFGELYVIVEYCHFGNLRTYLIKNKAHFEDTMEDCENFMPDVKKEPVSSPNKKGPYYLNIAGGPMGSADVLGPSLTTKNLYCWAFQVARGMEFLASKKYIHRDLAARNVLLAEDNVVKICDFGLAKDLYKDPEYHKKGDGPVPVKWMALESFTHRIYTTKSDVWSYGIMLWELFSLGGNPYPGVEINEKFIGLLKSGYRMEKPQYASPEL</sequence>
<dbReference type="InterPro" id="IPR000719">
    <property type="entry name" value="Prot_kinase_dom"/>
</dbReference>
<keyword evidence="4 13" id="KW-1133">Transmembrane helix</keyword>
<dbReference type="SUPFAM" id="SSF56112">
    <property type="entry name" value="Protein kinase-like (PK-like)"/>
    <property type="match status" value="1"/>
</dbReference>
<evidence type="ECO:0000259" key="15">
    <source>
        <dbReference type="PROSITE" id="PS50835"/>
    </source>
</evidence>
<comment type="subcellular location">
    <subcellularLocation>
        <location evidence="1">Membrane</location>
        <topology evidence="1">Single-pass membrane protein</topology>
    </subcellularLocation>
</comment>
<evidence type="ECO:0000256" key="11">
    <source>
        <dbReference type="PROSITE-ProRule" id="PRU10141"/>
    </source>
</evidence>
<dbReference type="SMART" id="SM00408">
    <property type="entry name" value="IGc2"/>
    <property type="match status" value="2"/>
</dbReference>
<evidence type="ECO:0000256" key="1">
    <source>
        <dbReference type="ARBA" id="ARBA00004167"/>
    </source>
</evidence>
<keyword evidence="16" id="KW-1185">Reference proteome</keyword>
<dbReference type="Gene3D" id="1.10.510.10">
    <property type="entry name" value="Transferase(Phosphotransferase) domain 1"/>
    <property type="match status" value="1"/>
</dbReference>
<dbReference type="RefSeq" id="XP_035825607.1">
    <property type="nucleotide sequence ID" value="XM_035969714.1"/>
</dbReference>
<evidence type="ECO:0000256" key="12">
    <source>
        <dbReference type="SAM" id="MobiDB-lite"/>
    </source>
</evidence>
<evidence type="ECO:0000256" key="5">
    <source>
        <dbReference type="ARBA" id="ARBA00023136"/>
    </source>
</evidence>
<dbReference type="PANTHER" id="PTHR24416:SF600">
    <property type="entry name" value="PDGF- AND VEGF-RECEPTOR RELATED, ISOFORM J"/>
    <property type="match status" value="1"/>
</dbReference>
<dbReference type="InterPro" id="IPR017441">
    <property type="entry name" value="Protein_kinase_ATP_BS"/>
</dbReference>
<dbReference type="InterPro" id="IPR011009">
    <property type="entry name" value="Kinase-like_dom_sf"/>
</dbReference>
<keyword evidence="11" id="KW-0547">Nucleotide-binding</keyword>
<dbReference type="Pfam" id="PF07714">
    <property type="entry name" value="PK_Tyr_Ser-Thr"/>
    <property type="match status" value="1"/>
</dbReference>
<dbReference type="InterPro" id="IPR003598">
    <property type="entry name" value="Ig_sub2"/>
</dbReference>
<accession>A0ABM1VT65</accession>
<keyword evidence="8" id="KW-0325">Glycoprotein</keyword>
<dbReference type="InterPro" id="IPR020635">
    <property type="entry name" value="Tyr_kinase_cat_dom"/>
</dbReference>
<dbReference type="SUPFAM" id="SSF48726">
    <property type="entry name" value="Immunoglobulin"/>
    <property type="match status" value="4"/>
</dbReference>
<organism evidence="16 17">
    <name type="scientific">Aplysia californica</name>
    <name type="common">California sea hare</name>
    <dbReference type="NCBI Taxonomy" id="6500"/>
    <lineage>
        <taxon>Eukaryota</taxon>
        <taxon>Metazoa</taxon>
        <taxon>Spiralia</taxon>
        <taxon>Lophotrochozoa</taxon>
        <taxon>Mollusca</taxon>
        <taxon>Gastropoda</taxon>
        <taxon>Heterobranchia</taxon>
        <taxon>Euthyneura</taxon>
        <taxon>Tectipleura</taxon>
        <taxon>Aplysiida</taxon>
        <taxon>Aplysioidea</taxon>
        <taxon>Aplysiidae</taxon>
        <taxon>Aplysia</taxon>
    </lineage>
</organism>
<dbReference type="InterPro" id="IPR036179">
    <property type="entry name" value="Ig-like_dom_sf"/>
</dbReference>
<dbReference type="CDD" id="cd00096">
    <property type="entry name" value="Ig"/>
    <property type="match status" value="1"/>
</dbReference>
<comment type="catalytic activity">
    <reaction evidence="10">
        <text>L-tyrosyl-[protein] + ATP = O-phospho-L-tyrosyl-[protein] + ADP + H(+)</text>
        <dbReference type="Rhea" id="RHEA:10596"/>
        <dbReference type="Rhea" id="RHEA-COMP:10136"/>
        <dbReference type="Rhea" id="RHEA-COMP:20101"/>
        <dbReference type="ChEBI" id="CHEBI:15378"/>
        <dbReference type="ChEBI" id="CHEBI:30616"/>
        <dbReference type="ChEBI" id="CHEBI:46858"/>
        <dbReference type="ChEBI" id="CHEBI:61978"/>
        <dbReference type="ChEBI" id="CHEBI:456216"/>
        <dbReference type="EC" id="2.7.10.1"/>
    </reaction>
</comment>
<feature type="region of interest" description="Disordered" evidence="12">
    <location>
        <begin position="658"/>
        <end position="680"/>
    </location>
</feature>
<dbReference type="PROSITE" id="PS00109">
    <property type="entry name" value="PROTEIN_KINASE_TYR"/>
    <property type="match status" value="1"/>
</dbReference>
<dbReference type="PANTHER" id="PTHR24416">
    <property type="entry name" value="TYROSINE-PROTEIN KINASE RECEPTOR"/>
    <property type="match status" value="1"/>
</dbReference>
<dbReference type="PRINTS" id="PR01832">
    <property type="entry name" value="VEGFRECEPTOR"/>
</dbReference>
<dbReference type="InterPro" id="IPR008266">
    <property type="entry name" value="Tyr_kinase_AS"/>
</dbReference>
<feature type="binding site" evidence="11">
    <location>
        <position position="943"/>
    </location>
    <ligand>
        <name>ATP</name>
        <dbReference type="ChEBI" id="CHEBI:30616"/>
    </ligand>
</feature>
<dbReference type="SMART" id="SM00219">
    <property type="entry name" value="TyrKc"/>
    <property type="match status" value="1"/>
</dbReference>
<feature type="domain" description="Protein kinase" evidence="14">
    <location>
        <begin position="909"/>
        <end position="1194"/>
    </location>
</feature>
<evidence type="ECO:0000256" key="7">
    <source>
        <dbReference type="ARBA" id="ARBA00023170"/>
    </source>
</evidence>
<evidence type="ECO:0000256" key="10">
    <source>
        <dbReference type="ARBA" id="ARBA00051243"/>
    </source>
</evidence>
<dbReference type="InterPro" id="IPR013783">
    <property type="entry name" value="Ig-like_fold"/>
</dbReference>
<reference evidence="17" key="1">
    <citation type="submission" date="2025-08" db="UniProtKB">
        <authorList>
            <consortium name="RefSeq"/>
        </authorList>
    </citation>
    <scope>IDENTIFICATION</scope>
</reference>
<evidence type="ECO:0000259" key="14">
    <source>
        <dbReference type="PROSITE" id="PS50011"/>
    </source>
</evidence>
<gene>
    <name evidence="17" type="primary">LOC101851407</name>
</gene>
<dbReference type="InterPro" id="IPR050122">
    <property type="entry name" value="RTK"/>
</dbReference>
<evidence type="ECO:0000256" key="4">
    <source>
        <dbReference type="ARBA" id="ARBA00022989"/>
    </source>
</evidence>
<evidence type="ECO:0000256" key="9">
    <source>
        <dbReference type="ARBA" id="ARBA00023319"/>
    </source>
</evidence>
<proteinExistence type="predicted"/>
<feature type="transmembrane region" description="Helical" evidence="13">
    <location>
        <begin position="838"/>
        <end position="859"/>
    </location>
</feature>
<dbReference type="PROSITE" id="PS50835">
    <property type="entry name" value="IG_LIKE"/>
    <property type="match status" value="3"/>
</dbReference>
<evidence type="ECO:0000256" key="13">
    <source>
        <dbReference type="SAM" id="Phobius"/>
    </source>
</evidence>
<dbReference type="Gene3D" id="3.30.200.20">
    <property type="entry name" value="Phosphorylase Kinase, domain 1"/>
    <property type="match status" value="1"/>
</dbReference>
<evidence type="ECO:0000256" key="2">
    <source>
        <dbReference type="ARBA" id="ARBA00011902"/>
    </source>
</evidence>
<keyword evidence="6" id="KW-1015">Disulfide bond</keyword>
<dbReference type="Pfam" id="PF21339">
    <property type="entry name" value="VEGFR-1-like_Ig-like"/>
    <property type="match status" value="1"/>
</dbReference>
<evidence type="ECO:0000256" key="3">
    <source>
        <dbReference type="ARBA" id="ARBA00022692"/>
    </source>
</evidence>
<keyword evidence="11" id="KW-0067">ATP-binding</keyword>
<feature type="domain" description="Ig-like" evidence="15">
    <location>
        <begin position="449"/>
        <end position="562"/>
    </location>
</feature>
<dbReference type="Pfam" id="PF07679">
    <property type="entry name" value="I-set"/>
    <property type="match status" value="2"/>
</dbReference>